<feature type="domain" description="Thiol:disulfide interchange protein DsbD N-terminal" evidence="2">
    <location>
        <begin position="45"/>
        <end position="152"/>
    </location>
</feature>
<feature type="chain" id="PRO_5003283725" description="Thiol:disulfide interchange protein DsbD N-terminal domain-containing protein" evidence="1">
    <location>
        <begin position="24"/>
        <end position="279"/>
    </location>
</feature>
<dbReference type="Proteomes" id="UP000008130">
    <property type="component" value="Chromosome"/>
</dbReference>
<evidence type="ECO:0000256" key="1">
    <source>
        <dbReference type="SAM" id="SignalP"/>
    </source>
</evidence>
<protein>
    <recommendedName>
        <fullName evidence="2">Thiol:disulfide interchange protein DsbD N-terminal domain-containing protein</fullName>
    </recommendedName>
</protein>
<accession>F2IZ89</accession>
<dbReference type="Pfam" id="PF11412">
    <property type="entry name" value="DsbD_N"/>
    <property type="match status" value="1"/>
</dbReference>
<dbReference type="RefSeq" id="WP_013654121.1">
    <property type="nucleotide sequence ID" value="NC_015259.1"/>
</dbReference>
<organism evidence="3 4">
    <name type="scientific">Polymorphum gilvum (strain LMG 25793 / CGMCC 1.9160 / SL003B-26A1)</name>
    <dbReference type="NCBI Taxonomy" id="991905"/>
    <lineage>
        <taxon>Bacteria</taxon>
        <taxon>Pseudomonadati</taxon>
        <taxon>Pseudomonadota</taxon>
        <taxon>Alphaproteobacteria</taxon>
        <taxon>Rhodobacterales</taxon>
        <taxon>Paracoccaceae</taxon>
        <taxon>Polymorphum</taxon>
    </lineage>
</organism>
<gene>
    <name evidence="3" type="ordered locus">SL003B_3390</name>
</gene>
<name>F2IZ89_POLGS</name>
<evidence type="ECO:0000313" key="4">
    <source>
        <dbReference type="Proteomes" id="UP000008130"/>
    </source>
</evidence>
<dbReference type="InterPro" id="IPR028250">
    <property type="entry name" value="DsbDN"/>
</dbReference>
<reference evidence="3 4" key="1">
    <citation type="journal article" date="2011" name="J. Bacteriol.">
        <title>Complete genome sequence of Polymorphum gilvum SL003B-26A1T, a crude oil-degrading bacterium from oil-polluted saline soil.</title>
        <authorList>
            <person name="Li S.G."/>
            <person name="Tang Y.Q."/>
            <person name="Nie Y."/>
            <person name="Cai M."/>
            <person name="Wu X.L."/>
        </authorList>
    </citation>
    <scope>NUCLEOTIDE SEQUENCE [LARGE SCALE GENOMIC DNA]</scope>
    <source>
        <strain evidence="4">LMG 25793 / CGMCC 1.9160 / SL003B-26A1</strain>
    </source>
</reference>
<proteinExistence type="predicted"/>
<evidence type="ECO:0000313" key="3">
    <source>
        <dbReference type="EMBL" id="ADZ71812.1"/>
    </source>
</evidence>
<sequence length="279" mass="28931">MIRLQRLFAVLVLLAVPTGGAGAGVSDWVTVQGGAVRLVSAGRIADGTYLAGLEFALDPGWHTYWRFPGEAGIPPEIDLSGSANMAASRIHYPAPERFFDGFSSSIVYHDGVVLPIEVEAGDAAAPVDLTAAVFFGLCNDICIPAEARLALTLDPNGRTDTVSLKAIRAAQAAVPAPAAADGPRVVSVDVVPGKRAPKLIIAAELAEASDQTIDLFAEGPPGSSIALPDLVSRDGGRAVWSLSTRGLRHDGTGADLRLVLVVGDRASESVHRVNAASLK</sequence>
<evidence type="ECO:0000259" key="2">
    <source>
        <dbReference type="Pfam" id="PF11412"/>
    </source>
</evidence>
<dbReference type="eggNOG" id="COG4233">
    <property type="taxonomic scope" value="Bacteria"/>
</dbReference>
<dbReference type="STRING" id="991905.SL003B_3390"/>
<keyword evidence="4" id="KW-1185">Reference proteome</keyword>
<dbReference type="KEGG" id="pgv:SL003B_3390"/>
<dbReference type="AlphaFoldDB" id="F2IZ89"/>
<dbReference type="EMBL" id="CP002568">
    <property type="protein sequence ID" value="ADZ71812.1"/>
    <property type="molecule type" value="Genomic_DNA"/>
</dbReference>
<keyword evidence="1" id="KW-0732">Signal</keyword>
<feature type="signal peptide" evidence="1">
    <location>
        <begin position="1"/>
        <end position="23"/>
    </location>
</feature>
<dbReference type="HOGENOM" id="CLU_047910_1_1_5"/>